<accession>A0A089MAT6</accession>
<evidence type="ECO:0000313" key="2">
    <source>
        <dbReference type="Proteomes" id="UP000029500"/>
    </source>
</evidence>
<dbReference type="EMBL" id="CP009287">
    <property type="protein sequence ID" value="AIQ70906.1"/>
    <property type="molecule type" value="Genomic_DNA"/>
</dbReference>
<reference evidence="1 2" key="1">
    <citation type="submission" date="2014-08" db="EMBL/GenBank/DDBJ databases">
        <title>Comparative genomics of the Paenibacillus odorifer group.</title>
        <authorList>
            <person name="den Bakker H.C."/>
            <person name="Tsai Y.-C."/>
            <person name="Martin N."/>
            <person name="Korlach J."/>
            <person name="Wiedmann M."/>
        </authorList>
    </citation>
    <scope>NUCLEOTIDE SEQUENCE [LARGE SCALE GENOMIC DNA]</scope>
    <source>
        <strain evidence="1 2">DSM 15220</strain>
    </source>
</reference>
<name>A0A089MAT6_9BACL</name>
<organism evidence="1 2">
    <name type="scientific">Paenibacillus graminis</name>
    <dbReference type="NCBI Taxonomy" id="189425"/>
    <lineage>
        <taxon>Bacteria</taxon>
        <taxon>Bacillati</taxon>
        <taxon>Bacillota</taxon>
        <taxon>Bacilli</taxon>
        <taxon>Bacillales</taxon>
        <taxon>Paenibacillaceae</taxon>
        <taxon>Paenibacillus</taxon>
    </lineage>
</organism>
<dbReference type="HOGENOM" id="CLU_1676112_0_0_9"/>
<gene>
    <name evidence="1" type="ORF">PGRAT_27225</name>
</gene>
<evidence type="ECO:0000313" key="1">
    <source>
        <dbReference type="EMBL" id="AIQ70906.1"/>
    </source>
</evidence>
<protein>
    <submittedName>
        <fullName evidence="1">Uncharacterized protein</fullName>
    </submittedName>
</protein>
<dbReference type="Proteomes" id="UP000029500">
    <property type="component" value="Chromosome"/>
</dbReference>
<dbReference type="AlphaFoldDB" id="A0A089MAT6"/>
<sequence>MIAAICRWQDNRPQAERLQFADAPESLRSALLFVHEQLTQHNTALAMPGEAGNLPQIIAELVRQAVKLRCFGLAAELAGLFPEHRTDWAEALYESGPLKEAGELLITLAADQQAGERFPFIWRRCCLIKATMAKLLNGSSICLPVRQGMNPPASGCR</sequence>
<dbReference type="KEGG" id="pgm:PGRAT_27225"/>
<keyword evidence="2" id="KW-1185">Reference proteome</keyword>
<proteinExistence type="predicted"/>
<dbReference type="STRING" id="189425.PGRAT_27225"/>